<comment type="pathway">
    <text evidence="2">Cofactor biosynthesis; NAD(+) biosynthesis; iminoaspartate from L-aspartate (oxidase route): step 1/1.</text>
</comment>
<dbReference type="Gene3D" id="3.90.700.10">
    <property type="entry name" value="Succinate dehydrogenase/fumarate reductase flavoprotein, catalytic domain"/>
    <property type="match status" value="1"/>
</dbReference>
<dbReference type="GO" id="GO:0008734">
    <property type="term" value="F:L-aspartate oxidase activity"/>
    <property type="evidence" value="ECO:0007669"/>
    <property type="project" value="UniProtKB-EC"/>
</dbReference>
<keyword evidence="6" id="KW-0285">Flavoprotein</keyword>
<dbReference type="GO" id="GO:0034628">
    <property type="term" value="P:'de novo' NAD+ biosynthetic process from L-aspartate"/>
    <property type="evidence" value="ECO:0007669"/>
    <property type="project" value="TreeGrafter"/>
</dbReference>
<dbReference type="GO" id="GO:0033765">
    <property type="term" value="F:steroid dehydrogenase activity, acting on the CH-CH group of donors"/>
    <property type="evidence" value="ECO:0007669"/>
    <property type="project" value="UniProtKB-ARBA"/>
</dbReference>
<dbReference type="EMBL" id="WBOS01000014">
    <property type="protein sequence ID" value="KAB2330441.1"/>
    <property type="molecule type" value="Genomic_DNA"/>
</dbReference>
<reference evidence="15 16" key="1">
    <citation type="journal article" date="2016" name="Antonie Van Leeuwenhoek">
        <title>Bacillus depressus sp. nov., isolated from soil of a sunflower field.</title>
        <authorList>
            <person name="Wei X."/>
            <person name="Xin D."/>
            <person name="Xin Y."/>
            <person name="Zhang H."/>
            <person name="Wang T."/>
            <person name="Zhang J."/>
        </authorList>
    </citation>
    <scope>NUCLEOTIDE SEQUENCE [LARGE SCALE GENOMIC DNA]</scope>
    <source>
        <strain evidence="15 16">BZ1</strain>
    </source>
</reference>
<organism evidence="15 16">
    <name type="scientific">Cytobacillus depressus</name>
    <dbReference type="NCBI Taxonomy" id="1602942"/>
    <lineage>
        <taxon>Bacteria</taxon>
        <taxon>Bacillati</taxon>
        <taxon>Bacillota</taxon>
        <taxon>Bacilli</taxon>
        <taxon>Bacillales</taxon>
        <taxon>Bacillaceae</taxon>
        <taxon>Cytobacillus</taxon>
    </lineage>
</organism>
<dbReference type="Pfam" id="PF00890">
    <property type="entry name" value="FAD_binding_2"/>
    <property type="match status" value="1"/>
</dbReference>
<evidence type="ECO:0000256" key="8">
    <source>
        <dbReference type="ARBA" id="ARBA00022827"/>
    </source>
</evidence>
<comment type="similarity">
    <text evidence="3">Belongs to the FAD-dependent oxidoreductase 2 family. NadB subfamily.</text>
</comment>
<evidence type="ECO:0000256" key="9">
    <source>
        <dbReference type="ARBA" id="ARBA00023002"/>
    </source>
</evidence>
<evidence type="ECO:0000256" key="7">
    <source>
        <dbReference type="ARBA" id="ARBA00022642"/>
    </source>
</evidence>
<feature type="active site" description="Proton acceptor" evidence="12">
    <location>
        <position position="271"/>
    </location>
</feature>
<dbReference type="InterPro" id="IPR015939">
    <property type="entry name" value="Fum_Rdtase/Succ_DH_flav-like_C"/>
</dbReference>
<evidence type="ECO:0000256" key="5">
    <source>
        <dbReference type="ARBA" id="ARBA00021901"/>
    </source>
</evidence>
<comment type="caution">
    <text evidence="15">The sequence shown here is derived from an EMBL/GenBank/DDBJ whole genome shotgun (WGS) entry which is preliminary data.</text>
</comment>
<evidence type="ECO:0000256" key="11">
    <source>
        <dbReference type="ARBA" id="ARBA00048305"/>
    </source>
</evidence>
<gene>
    <name evidence="15" type="ORF">F7731_19905</name>
</gene>
<comment type="catalytic activity">
    <reaction evidence="11">
        <text>L-aspartate + O2 = iminosuccinate + H2O2</text>
        <dbReference type="Rhea" id="RHEA:25876"/>
        <dbReference type="ChEBI" id="CHEBI:15379"/>
        <dbReference type="ChEBI" id="CHEBI:16240"/>
        <dbReference type="ChEBI" id="CHEBI:29991"/>
        <dbReference type="ChEBI" id="CHEBI:77875"/>
        <dbReference type="EC" id="1.4.3.16"/>
    </reaction>
    <physiologicalReaction direction="left-to-right" evidence="11">
        <dbReference type="Rhea" id="RHEA:25877"/>
    </physiologicalReaction>
</comment>
<evidence type="ECO:0000256" key="12">
    <source>
        <dbReference type="PIRSR" id="PIRSR000171-1"/>
    </source>
</evidence>
<evidence type="ECO:0000259" key="13">
    <source>
        <dbReference type="Pfam" id="PF00890"/>
    </source>
</evidence>
<dbReference type="OrthoDB" id="9806724at2"/>
<dbReference type="PRINTS" id="PR00411">
    <property type="entry name" value="PNDRDTASEI"/>
</dbReference>
<dbReference type="Gene3D" id="1.20.58.100">
    <property type="entry name" value="Fumarate reductase/succinate dehydrogenase flavoprotein-like, C-terminal domain"/>
    <property type="match status" value="1"/>
</dbReference>
<keyword evidence="9" id="KW-0560">Oxidoreductase</keyword>
<proteinExistence type="inferred from homology"/>
<accession>A0A6L3V004</accession>
<keyword evidence="16" id="KW-1185">Reference proteome</keyword>
<dbReference type="InterPro" id="IPR027477">
    <property type="entry name" value="Succ_DH/fumarate_Rdtase_cat_sf"/>
</dbReference>
<protein>
    <recommendedName>
        <fullName evidence="5">L-aspartate oxidase</fullName>
        <ecNumber evidence="4">1.4.3.16</ecNumber>
    </recommendedName>
    <alternativeName>
        <fullName evidence="10">Quinolinate synthase B</fullName>
    </alternativeName>
</protein>
<dbReference type="Pfam" id="PF02910">
    <property type="entry name" value="Succ_DH_flav_C"/>
    <property type="match status" value="1"/>
</dbReference>
<evidence type="ECO:0000256" key="2">
    <source>
        <dbReference type="ARBA" id="ARBA00004950"/>
    </source>
</evidence>
<evidence type="ECO:0000259" key="14">
    <source>
        <dbReference type="Pfam" id="PF02910"/>
    </source>
</evidence>
<evidence type="ECO:0000256" key="6">
    <source>
        <dbReference type="ARBA" id="ARBA00022630"/>
    </source>
</evidence>
<feature type="domain" description="FAD-dependent oxidoreductase 2 FAD-binding" evidence="13">
    <location>
        <begin position="10"/>
        <end position="362"/>
    </location>
</feature>
<dbReference type="InterPro" id="IPR003953">
    <property type="entry name" value="FAD-dep_OxRdtase_2_FAD-bd"/>
</dbReference>
<evidence type="ECO:0000256" key="10">
    <source>
        <dbReference type="ARBA" id="ARBA00030386"/>
    </source>
</evidence>
<dbReference type="PRINTS" id="PR00368">
    <property type="entry name" value="FADPNR"/>
</dbReference>
<name>A0A6L3V004_9BACI</name>
<dbReference type="SUPFAM" id="SSF46977">
    <property type="entry name" value="Succinate dehydrogenase/fumarate reductase flavoprotein C-terminal domain"/>
    <property type="match status" value="1"/>
</dbReference>
<dbReference type="InterPro" id="IPR005288">
    <property type="entry name" value="NadB"/>
</dbReference>
<evidence type="ECO:0000256" key="3">
    <source>
        <dbReference type="ARBA" id="ARBA00008562"/>
    </source>
</evidence>
<dbReference type="RefSeq" id="WP_151536540.1">
    <property type="nucleotide sequence ID" value="NZ_WBOS01000014.1"/>
</dbReference>
<dbReference type="PANTHER" id="PTHR42716">
    <property type="entry name" value="L-ASPARTATE OXIDASE"/>
    <property type="match status" value="1"/>
</dbReference>
<sequence>MKIKQTFQYDVLVIGGGQAALAAAISAKEEGVSVALVTKGKAGLGGSSVISDGVHSAIFSPGDSPDAFYKDIINGGRQLSDRKLARILAEECTDRVNELENKFGIELELERKISTPGHTFPRRVYAGNGLGRNTTKAMRKFASEIGIYFHEQSAIVDLIKDQDSVIGAIIQRENEFYAYNAPAVILASGGFGGLYASSDNPRDVSGEGIGMAWRHGACLVDMEFVQFYPYRLKYPANVDIMTRIFGKGAFLVNEKNERFMEKYPKKELETRDVLSYALFKENKVLLNFANVEEGNIQRDSPHLYRLFKKGYEGEWIMSPVQHYSMGGIQTDEWGRTNLPGLYACGECTGGLHGSNRLGGGSLTEALVFGHRTGKMAAREKRLEYIKATDSYFDKESYLNSHTQLEEQEIIQKIKEIMWTKVGIERTGQSLREAADELGWIASQLEENKSIINVQLQDKVRAAWASALAGATRKESRGAHKIQDIRGEQTEWERKIIIQKHDIQFSQTFFNTIAD</sequence>
<dbReference type="UniPathway" id="UPA00253">
    <property type="reaction ID" value="UER00326"/>
</dbReference>
<comment type="cofactor">
    <cofactor evidence="1">
        <name>FAD</name>
        <dbReference type="ChEBI" id="CHEBI:57692"/>
    </cofactor>
</comment>
<dbReference type="Proteomes" id="UP000481030">
    <property type="component" value="Unassembled WGS sequence"/>
</dbReference>
<evidence type="ECO:0000313" key="16">
    <source>
        <dbReference type="Proteomes" id="UP000481030"/>
    </source>
</evidence>
<evidence type="ECO:0000313" key="15">
    <source>
        <dbReference type="EMBL" id="KAB2330441.1"/>
    </source>
</evidence>
<feature type="domain" description="Fumarate reductase/succinate dehydrogenase flavoprotein-like C-terminal" evidence="14">
    <location>
        <begin position="411"/>
        <end position="486"/>
    </location>
</feature>
<evidence type="ECO:0000256" key="1">
    <source>
        <dbReference type="ARBA" id="ARBA00001974"/>
    </source>
</evidence>
<dbReference type="InterPro" id="IPR036188">
    <property type="entry name" value="FAD/NAD-bd_sf"/>
</dbReference>
<keyword evidence="7" id="KW-0662">Pyridine nucleotide biosynthesis</keyword>
<keyword evidence="8" id="KW-0274">FAD</keyword>
<evidence type="ECO:0000256" key="4">
    <source>
        <dbReference type="ARBA" id="ARBA00012173"/>
    </source>
</evidence>
<dbReference type="AlphaFoldDB" id="A0A6L3V004"/>
<dbReference type="PIRSF" id="PIRSF000171">
    <property type="entry name" value="SDHA_APRA_LASPO"/>
    <property type="match status" value="1"/>
</dbReference>
<dbReference type="Gene3D" id="3.50.50.60">
    <property type="entry name" value="FAD/NAD(P)-binding domain"/>
    <property type="match status" value="1"/>
</dbReference>
<dbReference type="InterPro" id="IPR037099">
    <property type="entry name" value="Fum_R/Succ_DH_flav-like_C_sf"/>
</dbReference>
<dbReference type="PANTHER" id="PTHR42716:SF2">
    <property type="entry name" value="L-ASPARTATE OXIDASE, CHLOROPLASTIC"/>
    <property type="match status" value="1"/>
</dbReference>
<dbReference type="SUPFAM" id="SSF51905">
    <property type="entry name" value="FAD/NAD(P)-binding domain"/>
    <property type="match status" value="1"/>
</dbReference>
<dbReference type="SUPFAM" id="SSF56425">
    <property type="entry name" value="Succinate dehydrogenase/fumarate reductase flavoprotein, catalytic domain"/>
    <property type="match status" value="1"/>
</dbReference>
<dbReference type="EC" id="1.4.3.16" evidence="4"/>